<dbReference type="VEuPathDB" id="FungiDB:SDRG_11608"/>
<gene>
    <name evidence="2" type="ORF">SDRG_11608</name>
</gene>
<organism evidence="2 3">
    <name type="scientific">Saprolegnia diclina (strain VS20)</name>
    <dbReference type="NCBI Taxonomy" id="1156394"/>
    <lineage>
        <taxon>Eukaryota</taxon>
        <taxon>Sar</taxon>
        <taxon>Stramenopiles</taxon>
        <taxon>Oomycota</taxon>
        <taxon>Saprolegniomycetes</taxon>
        <taxon>Saprolegniales</taxon>
        <taxon>Saprolegniaceae</taxon>
        <taxon>Saprolegnia</taxon>
    </lineage>
</organism>
<dbReference type="OMA" id="RPIYADA"/>
<feature type="domain" description="Cilia- and flagella-associated protein 69 ARM repeats" evidence="1">
    <location>
        <begin position="498"/>
        <end position="675"/>
    </location>
</feature>
<dbReference type="InterPro" id="IPR011989">
    <property type="entry name" value="ARM-like"/>
</dbReference>
<proteinExistence type="predicted"/>
<keyword evidence="3" id="KW-1185">Reference proteome</keyword>
<dbReference type="OrthoDB" id="191673at2759"/>
<evidence type="ECO:0000259" key="1">
    <source>
        <dbReference type="Pfam" id="PF21049"/>
    </source>
</evidence>
<name>T0RE49_SAPDV</name>
<feature type="domain" description="Cilia- and flagella-associated protein 69 ARM repeats" evidence="1">
    <location>
        <begin position="8"/>
        <end position="467"/>
    </location>
</feature>
<dbReference type="Proteomes" id="UP000030762">
    <property type="component" value="Unassembled WGS sequence"/>
</dbReference>
<reference evidence="2 3" key="1">
    <citation type="submission" date="2012-04" db="EMBL/GenBank/DDBJ databases">
        <title>The Genome Sequence of Saprolegnia declina VS20.</title>
        <authorList>
            <consortium name="The Broad Institute Genome Sequencing Platform"/>
            <person name="Russ C."/>
            <person name="Nusbaum C."/>
            <person name="Tyler B."/>
            <person name="van West P."/>
            <person name="Dieguez-Uribeondo J."/>
            <person name="de Bruijn I."/>
            <person name="Tripathy S."/>
            <person name="Jiang R."/>
            <person name="Young S.K."/>
            <person name="Zeng Q."/>
            <person name="Gargeya S."/>
            <person name="Fitzgerald M."/>
            <person name="Haas B."/>
            <person name="Abouelleil A."/>
            <person name="Alvarado L."/>
            <person name="Arachchi H.M."/>
            <person name="Berlin A."/>
            <person name="Chapman S.B."/>
            <person name="Goldberg J."/>
            <person name="Griggs A."/>
            <person name="Gujja S."/>
            <person name="Hansen M."/>
            <person name="Howarth C."/>
            <person name="Imamovic A."/>
            <person name="Larimer J."/>
            <person name="McCowen C."/>
            <person name="Montmayeur A."/>
            <person name="Murphy C."/>
            <person name="Neiman D."/>
            <person name="Pearson M."/>
            <person name="Priest M."/>
            <person name="Roberts A."/>
            <person name="Saif S."/>
            <person name="Shea T."/>
            <person name="Sisk P."/>
            <person name="Sykes S."/>
            <person name="Wortman J."/>
            <person name="Nusbaum C."/>
            <person name="Birren B."/>
        </authorList>
    </citation>
    <scope>NUCLEOTIDE SEQUENCE [LARGE SCALE GENOMIC DNA]</scope>
    <source>
        <strain evidence="2 3">VS20</strain>
    </source>
</reference>
<dbReference type="STRING" id="1156394.T0RE49"/>
<dbReference type="RefSeq" id="XP_008615874.1">
    <property type="nucleotide sequence ID" value="XM_008617652.1"/>
</dbReference>
<dbReference type="EMBL" id="JH767174">
    <property type="protein sequence ID" value="EQC30548.1"/>
    <property type="molecule type" value="Genomic_DNA"/>
</dbReference>
<dbReference type="eggNOG" id="ENOG502QV2V">
    <property type="taxonomic scope" value="Eukaryota"/>
</dbReference>
<evidence type="ECO:0000313" key="3">
    <source>
        <dbReference type="Proteomes" id="UP000030762"/>
    </source>
</evidence>
<sequence length="895" mass="98720">MKAKAGADFAKVLETLTEKQTSDLHSRHVALLESTTLNHPQGFRLADLPVVAQILEAAYAKIEAGVDVLIAPVCAWTAHCSKPYLRTKSNEEFTNPQLLHSITRLLGRFLTSFEAQIQVAAAETLLNIATGNCLSNSVRSSSNVDENLDDQRPLPRDYSQQLMEKCGIVPALASALETLVHDQLENEGDDPSSGRMDLLLFPLVDLVQEVSSWGPNAQALTQAGTLAYIIEILDSIHDLRDELLPLCMEILWNVLESCASATASIQRCVSRSVLIHAFRTTNAIHVMGSPRTFDVLHKLFKQLLLQGHRKQDKELRNMCLMIADILASKRRNIPCFEASQWLHTLLAYATACETGHLAGLAKATNFASASDEDFELKHILWILLSDICTGHEAMVPIVADSALVDVLLMYVAMRPDDAHTAVATQWTPSQRRTLQVLALNVLSNLTALVPERFIAVNGHVVILEFVTAATDPEACAVALLILMQVVTTPTLQQDIGDISGVEGMLALFCDSSHPCSIRRTAITICSQLCAHHASNQARFRRANGVNVVLQSMRFNPSDAVRQDNLIVAIVGCIWSSIIGNPENEIAFIQSEGVDNLLDLLELAPRIMCGQVLGALAELCVNSKASAYYHAWKSKKHISASQMLLLMYADEEKRLGVARPPSGVIANVHRPLLAHGLVDDQTLATSPEKRPVSPPPVAFLRLKQAITHAKGFRNTDPNRRLATATEKVDLRAKIYAVLASVGFSCMADDLSYEDQITLAVAKEFPVFRLGMVWLDVKLALVAHGIRPTYADAVLIEHHLHEAYAIVQHVRHTQHAIFARREADEATEEDIFFASVKHHKEQELQTRKKNTMQVSSMKAHLEAKKRKAEMMRKVSLPGETGASNSYFTDPPPIFHDL</sequence>
<dbReference type="InterPro" id="IPR048732">
    <property type="entry name" value="CFA69"/>
</dbReference>
<dbReference type="PANTHER" id="PTHR14716">
    <property type="entry name" value="CILIA- AND FLAGELLA-ASSOCIATED PROTEIN 69"/>
    <property type="match status" value="1"/>
</dbReference>
<dbReference type="InterPro" id="IPR048733">
    <property type="entry name" value="CFA69_ARM_dom"/>
</dbReference>
<dbReference type="PANTHER" id="PTHR14716:SF0">
    <property type="entry name" value="CILIA- AND FLAGELLA-ASSOCIATED PROTEIN 69"/>
    <property type="match status" value="1"/>
</dbReference>
<protein>
    <recommendedName>
        <fullName evidence="1">Cilia- and flagella-associated protein 69 ARM repeats domain-containing protein</fullName>
    </recommendedName>
</protein>
<dbReference type="SUPFAM" id="SSF48371">
    <property type="entry name" value="ARM repeat"/>
    <property type="match status" value="2"/>
</dbReference>
<evidence type="ECO:0000313" key="2">
    <source>
        <dbReference type="EMBL" id="EQC30548.1"/>
    </source>
</evidence>
<dbReference type="AlphaFoldDB" id="T0RE49"/>
<accession>T0RE49</accession>
<dbReference type="Pfam" id="PF21049">
    <property type="entry name" value="CFA69_ARM_rpt"/>
    <property type="match status" value="2"/>
</dbReference>
<dbReference type="InterPro" id="IPR016024">
    <property type="entry name" value="ARM-type_fold"/>
</dbReference>
<dbReference type="GeneID" id="19952335"/>
<dbReference type="Gene3D" id="1.25.10.10">
    <property type="entry name" value="Leucine-rich Repeat Variant"/>
    <property type="match status" value="2"/>
</dbReference>
<dbReference type="InParanoid" id="T0RE49"/>